<evidence type="ECO:0000313" key="4">
    <source>
        <dbReference type="EMBL" id="CAF4577002.1"/>
    </source>
</evidence>
<sequence length="202" mass="23488">METSMEQRCIHWLTYVLQNWSNIDVRTVPGVMYQVLCGSDEGIQYRFHWFWDCEETYIHNHRYAFDTYCIEGEYVERIWEIVPDDTDAVTYCFSRESGNHLTSLMNVCGTLRIVECHSHFPGNVLHVRTDQFHSISPMNGLNNRVMTFVARILDSSMKANTHILSSTATIEAPIETILVATPEERLAMYCKLQQISMNYNVS</sequence>
<dbReference type="EMBL" id="CAJOBR010020110">
    <property type="protein sequence ID" value="CAF4926135.1"/>
    <property type="molecule type" value="Genomic_DNA"/>
</dbReference>
<dbReference type="AlphaFoldDB" id="A0A818PQ54"/>
<dbReference type="EMBL" id="CAJOBS010003946">
    <property type="protein sequence ID" value="CAF4870076.1"/>
    <property type="molecule type" value="Genomic_DNA"/>
</dbReference>
<dbReference type="Proteomes" id="UP000663865">
    <property type="component" value="Unassembled WGS sequence"/>
</dbReference>
<dbReference type="EMBL" id="CAJOBQ010002751">
    <property type="protein sequence ID" value="CAF4577002.1"/>
    <property type="molecule type" value="Genomic_DNA"/>
</dbReference>
<dbReference type="EMBL" id="CAJNYV010000740">
    <property type="protein sequence ID" value="CAF3376802.1"/>
    <property type="molecule type" value="Genomic_DNA"/>
</dbReference>
<evidence type="ECO:0000313" key="6">
    <source>
        <dbReference type="EMBL" id="CAF4926135.1"/>
    </source>
</evidence>
<evidence type="ECO:0000313" key="7">
    <source>
        <dbReference type="Proteomes" id="UP000663869"/>
    </source>
</evidence>
<proteinExistence type="predicted"/>
<evidence type="ECO:0000313" key="1">
    <source>
        <dbReference type="EMBL" id="CAF3376802.1"/>
    </source>
</evidence>
<dbReference type="Proteomes" id="UP000663872">
    <property type="component" value="Unassembled WGS sequence"/>
</dbReference>
<organism evidence="2 7">
    <name type="scientific">Rotaria socialis</name>
    <dbReference type="NCBI Taxonomy" id="392032"/>
    <lineage>
        <taxon>Eukaryota</taxon>
        <taxon>Metazoa</taxon>
        <taxon>Spiralia</taxon>
        <taxon>Gnathifera</taxon>
        <taxon>Rotifera</taxon>
        <taxon>Eurotatoria</taxon>
        <taxon>Bdelloidea</taxon>
        <taxon>Philodinida</taxon>
        <taxon>Philodinidae</taxon>
        <taxon>Rotaria</taxon>
    </lineage>
</organism>
<evidence type="ECO:0000313" key="5">
    <source>
        <dbReference type="EMBL" id="CAF4870076.1"/>
    </source>
</evidence>
<dbReference type="Proteomes" id="UP000663869">
    <property type="component" value="Unassembled WGS sequence"/>
</dbReference>
<dbReference type="Proteomes" id="UP000663838">
    <property type="component" value="Unassembled WGS sequence"/>
</dbReference>
<comment type="caution">
    <text evidence="2">The sequence shown here is derived from an EMBL/GenBank/DDBJ whole genome shotgun (WGS) entry which is preliminary data.</text>
</comment>
<reference evidence="2" key="1">
    <citation type="submission" date="2021-02" db="EMBL/GenBank/DDBJ databases">
        <authorList>
            <person name="Nowell W R."/>
        </authorList>
    </citation>
    <scope>NUCLEOTIDE SEQUENCE</scope>
</reference>
<name>A0A818PQ54_9BILA</name>
<protein>
    <submittedName>
        <fullName evidence="2">Uncharacterized protein</fullName>
    </submittedName>
</protein>
<accession>A0A818PQ54</accession>
<gene>
    <name evidence="2" type="ORF">FME351_LOCUS23157</name>
    <name evidence="3" type="ORF">GRG538_LOCUS32963</name>
    <name evidence="1" type="ORF">KIK155_LOCUS5909</name>
    <name evidence="6" type="ORF">QYT958_LOCUS31687</name>
    <name evidence="5" type="ORF">TOA249_LOCUS28412</name>
    <name evidence="4" type="ORF">TSG867_LOCUS26335</name>
</gene>
<dbReference type="Proteomes" id="UP000663848">
    <property type="component" value="Unassembled WGS sequence"/>
</dbReference>
<evidence type="ECO:0000313" key="2">
    <source>
        <dbReference type="EMBL" id="CAF3625387.1"/>
    </source>
</evidence>
<evidence type="ECO:0000313" key="3">
    <source>
        <dbReference type="EMBL" id="CAF3779542.1"/>
    </source>
</evidence>
<dbReference type="EMBL" id="CAJNYT010005854">
    <property type="protein sequence ID" value="CAF3779542.1"/>
    <property type="molecule type" value="Genomic_DNA"/>
</dbReference>
<dbReference type="Proteomes" id="UP000663862">
    <property type="component" value="Unassembled WGS sequence"/>
</dbReference>
<dbReference type="EMBL" id="CAJNYU010003038">
    <property type="protein sequence ID" value="CAF3625387.1"/>
    <property type="molecule type" value="Genomic_DNA"/>
</dbReference>